<keyword evidence="3" id="KW-1185">Reference proteome</keyword>
<accession>A0ABP0K9D2</accession>
<proteinExistence type="predicted"/>
<name>A0ABP0K9D2_9DINO</name>
<comment type="caution">
    <text evidence="1">The sequence shown here is derived from an EMBL/GenBank/DDBJ whole genome shotgun (WGS) entry which is preliminary data.</text>
</comment>
<dbReference type="Proteomes" id="UP001642484">
    <property type="component" value="Unassembled WGS sequence"/>
</dbReference>
<reference evidence="1 3" key="1">
    <citation type="submission" date="2024-02" db="EMBL/GenBank/DDBJ databases">
        <authorList>
            <person name="Chen Y."/>
            <person name="Shah S."/>
            <person name="Dougan E. K."/>
            <person name="Thang M."/>
            <person name="Chan C."/>
        </authorList>
    </citation>
    <scope>NUCLEOTIDE SEQUENCE [LARGE SCALE GENOMIC DNA]</scope>
</reference>
<evidence type="ECO:0000313" key="3">
    <source>
        <dbReference type="Proteomes" id="UP001642484"/>
    </source>
</evidence>
<protein>
    <submittedName>
        <fullName evidence="1">Uncharacterized protein</fullName>
    </submittedName>
</protein>
<evidence type="ECO:0000313" key="2">
    <source>
        <dbReference type="EMBL" id="CAK9023451.1"/>
    </source>
</evidence>
<dbReference type="EMBL" id="CAXAMN010007947">
    <property type="protein sequence ID" value="CAK9023451.1"/>
    <property type="molecule type" value="Genomic_DNA"/>
</dbReference>
<dbReference type="EMBL" id="CAXAMN010007925">
    <property type="protein sequence ID" value="CAK9023414.1"/>
    <property type="molecule type" value="Genomic_DNA"/>
</dbReference>
<organism evidence="1 3">
    <name type="scientific">Durusdinium trenchii</name>
    <dbReference type="NCBI Taxonomy" id="1381693"/>
    <lineage>
        <taxon>Eukaryota</taxon>
        <taxon>Sar</taxon>
        <taxon>Alveolata</taxon>
        <taxon>Dinophyceae</taxon>
        <taxon>Suessiales</taxon>
        <taxon>Symbiodiniaceae</taxon>
        <taxon>Durusdinium</taxon>
    </lineage>
</organism>
<evidence type="ECO:0000313" key="1">
    <source>
        <dbReference type="EMBL" id="CAK9023414.1"/>
    </source>
</evidence>
<gene>
    <name evidence="1" type="ORF">CCMP2556_LOCUS15220</name>
    <name evidence="2" type="ORF">CCMP2556_LOCUS15233</name>
</gene>
<sequence length="600" mass="68039">MPRKRTLSQAEEDSLNCALREPGISQSKAFKVWSIATGLSGLSRGVAQRLDESRLRPYQDLFAHGQCRALKPDKSSVSVHVLKVHRALQKMVKESNAWHVEMLQALRTSSVLRPVLYLDEVHAGNVLSAHAILKVSIFYISFVEMQHCWHNEFAWLPAAVIQHDVVASIEAGLSQVLILLLEHMHTPREFTLLLQDRWFDVRMAPETFFIADHDAQRMVYTAKGSAGIKPMQSIRDQEYFDSIEDMRRPHTKAALKEKEICYGLRLEERGLMCSAQWREVMPPSRACNDAMHAYFCSGGIVQFEIMLFLQTLTTQTSRTHADLRTFASSHGWQRGPRAGSTRSAALFRACYFDGDYYRGDACQTKSLLPLLAYYAWELLGVRGLAPEECRCLYLLLDCVTEIRRLEQRWRPLAAREEVEALERAQELHQVAFRRTYGETHMRPKHHHRLHLGECALKLGRLLTTEILEKKHQAVKSRGLLTRQRPKLCNSDHLQSWLLPRLLQDTVEGSKRASALGVWGAAGPQSEADLETQTVLRDKSAQQVSTMHLRQHTFSVADILLSAGGQACLVRGTVPWRPVWTRGTRGTAATACSDAMGLRMV</sequence>